<comment type="caution">
    <text evidence="3">The sequence shown here is derived from an EMBL/GenBank/DDBJ whole genome shotgun (WGS) entry which is preliminary data.</text>
</comment>
<dbReference type="PANTHER" id="PTHR24567">
    <property type="entry name" value="CRP FAMILY TRANSCRIPTIONAL REGULATORY PROTEIN"/>
    <property type="match status" value="1"/>
</dbReference>
<reference evidence="4" key="1">
    <citation type="journal article" date="2019" name="Int. J. Syst. Evol. Microbiol.">
        <title>The Global Catalogue of Microorganisms (GCM) 10K type strain sequencing project: providing services to taxonomists for standard genome sequencing and annotation.</title>
        <authorList>
            <consortium name="The Broad Institute Genomics Platform"/>
            <consortium name="The Broad Institute Genome Sequencing Center for Infectious Disease"/>
            <person name="Wu L."/>
            <person name="Ma J."/>
        </authorList>
    </citation>
    <scope>NUCLEOTIDE SEQUENCE [LARGE SCALE GENOMIC DNA]</scope>
    <source>
        <strain evidence="4">CCUG 56754</strain>
    </source>
</reference>
<sequence>MLEIVKLSTTKTYKKGEIIFHEGDPLEYLYIIHQGHVKIYQLFESGKEQLLRILYPGEFMGEHALFSEKVMDSYAEAMEETEICAIHRKDMQNLMQSHPTINMKILEQFSIRLDQSEKLTGQLSVKDVETRTASYLIGLASDNNSNDIVLPMSKKDLASLSRYYTGDNQQKVI</sequence>
<evidence type="ECO:0000313" key="3">
    <source>
        <dbReference type="EMBL" id="MFD1039473.1"/>
    </source>
</evidence>
<dbReference type="CDD" id="cd00038">
    <property type="entry name" value="CAP_ED"/>
    <property type="match status" value="1"/>
</dbReference>
<accession>A0ABW3LM52</accession>
<dbReference type="SUPFAM" id="SSF51206">
    <property type="entry name" value="cAMP-binding domain-like"/>
    <property type="match status" value="1"/>
</dbReference>
<dbReference type="SMART" id="SM00100">
    <property type="entry name" value="cNMP"/>
    <property type="match status" value="1"/>
</dbReference>
<dbReference type="InterPro" id="IPR050397">
    <property type="entry name" value="Env_Response_Regulators"/>
</dbReference>
<organism evidence="3 4">
    <name type="scientific">Virgibacillus byunsanensis</name>
    <dbReference type="NCBI Taxonomy" id="570945"/>
    <lineage>
        <taxon>Bacteria</taxon>
        <taxon>Bacillati</taxon>
        <taxon>Bacillota</taxon>
        <taxon>Bacilli</taxon>
        <taxon>Bacillales</taxon>
        <taxon>Bacillaceae</taxon>
        <taxon>Virgibacillus</taxon>
    </lineage>
</organism>
<dbReference type="PROSITE" id="PS50042">
    <property type="entry name" value="CNMP_BINDING_3"/>
    <property type="match status" value="1"/>
</dbReference>
<dbReference type="RefSeq" id="WP_390363132.1">
    <property type="nucleotide sequence ID" value="NZ_JBHTKJ010000036.1"/>
</dbReference>
<keyword evidence="1" id="KW-0010">Activator</keyword>
<proteinExistence type="predicted"/>
<feature type="domain" description="Cyclic nucleotide-binding" evidence="2">
    <location>
        <begin position="1"/>
        <end position="112"/>
    </location>
</feature>
<evidence type="ECO:0000313" key="4">
    <source>
        <dbReference type="Proteomes" id="UP001597040"/>
    </source>
</evidence>
<dbReference type="InterPro" id="IPR000595">
    <property type="entry name" value="cNMP-bd_dom"/>
</dbReference>
<dbReference type="InterPro" id="IPR018490">
    <property type="entry name" value="cNMP-bd_dom_sf"/>
</dbReference>
<dbReference type="PANTHER" id="PTHR24567:SF26">
    <property type="entry name" value="REGULATORY PROTEIN YEIL"/>
    <property type="match status" value="1"/>
</dbReference>
<gene>
    <name evidence="3" type="ORF">ACFQ3N_13875</name>
</gene>
<dbReference type="Gene3D" id="2.60.120.10">
    <property type="entry name" value="Jelly Rolls"/>
    <property type="match status" value="1"/>
</dbReference>
<dbReference type="EMBL" id="JBHTKJ010000036">
    <property type="protein sequence ID" value="MFD1039473.1"/>
    <property type="molecule type" value="Genomic_DNA"/>
</dbReference>
<dbReference type="Proteomes" id="UP001597040">
    <property type="component" value="Unassembled WGS sequence"/>
</dbReference>
<dbReference type="InterPro" id="IPR014710">
    <property type="entry name" value="RmlC-like_jellyroll"/>
</dbReference>
<evidence type="ECO:0000259" key="2">
    <source>
        <dbReference type="PROSITE" id="PS50042"/>
    </source>
</evidence>
<name>A0ABW3LM52_9BACI</name>
<keyword evidence="4" id="KW-1185">Reference proteome</keyword>
<protein>
    <submittedName>
        <fullName evidence="3">Crp/Fnr family transcriptional regulator</fullName>
    </submittedName>
</protein>
<dbReference type="Pfam" id="PF00027">
    <property type="entry name" value="cNMP_binding"/>
    <property type="match status" value="1"/>
</dbReference>
<evidence type="ECO:0000256" key="1">
    <source>
        <dbReference type="ARBA" id="ARBA00023159"/>
    </source>
</evidence>